<protein>
    <submittedName>
        <fullName evidence="7">Sodium/phosphate cotransporters</fullName>
    </submittedName>
</protein>
<dbReference type="PANTHER" id="PTHR10010">
    <property type="entry name" value="SOLUTE CARRIER FAMILY 34 SODIUM PHOSPHATE , MEMBER 2-RELATED"/>
    <property type="match status" value="1"/>
</dbReference>
<dbReference type="Proteomes" id="UP000254510">
    <property type="component" value="Unassembled WGS sequence"/>
</dbReference>
<keyword evidence="3 6" id="KW-0812">Transmembrane</keyword>
<feature type="transmembrane region" description="Helical" evidence="6">
    <location>
        <begin position="55"/>
        <end position="78"/>
    </location>
</feature>
<keyword evidence="5 6" id="KW-0472">Membrane</keyword>
<evidence type="ECO:0000313" key="8">
    <source>
        <dbReference type="Proteomes" id="UP000254510"/>
    </source>
</evidence>
<sequence length="129" mass="13641">MLIQSSAAIIGILQGLYAGNLLDLQGAIPILLGSNIGTCIIAVLASIGSNIAAKCVAAAHVLLNVIETVLFMVLLLPFTSLMEWMQSSLDLTPAMTLAFAHGTFNIAKTILLFPFIGTLAYRTLAYNCD</sequence>
<evidence type="ECO:0000256" key="1">
    <source>
        <dbReference type="ARBA" id="ARBA00004651"/>
    </source>
</evidence>
<proteinExistence type="predicted"/>
<dbReference type="Pfam" id="PF02690">
    <property type="entry name" value="Na_Pi_cotrans"/>
    <property type="match status" value="1"/>
</dbReference>
<evidence type="ECO:0000256" key="5">
    <source>
        <dbReference type="ARBA" id="ARBA00023136"/>
    </source>
</evidence>
<comment type="subcellular location">
    <subcellularLocation>
        <location evidence="1">Cell membrane</location>
        <topology evidence="1">Multi-pass membrane protein</topology>
    </subcellularLocation>
</comment>
<dbReference type="GO" id="GO:0005436">
    <property type="term" value="F:sodium:phosphate symporter activity"/>
    <property type="evidence" value="ECO:0007669"/>
    <property type="project" value="InterPro"/>
</dbReference>
<accession>A0A380K3B9</accession>
<reference evidence="7 8" key="1">
    <citation type="submission" date="2018-06" db="EMBL/GenBank/DDBJ databases">
        <authorList>
            <consortium name="Pathogen Informatics"/>
            <person name="Doyle S."/>
        </authorList>
    </citation>
    <scope>NUCLEOTIDE SEQUENCE [LARGE SCALE GENOMIC DNA]</scope>
    <source>
        <strain evidence="7 8">NCTC13767</strain>
    </source>
</reference>
<dbReference type="NCBIfam" id="NF037997">
    <property type="entry name" value="Na_Pi_symport"/>
    <property type="match status" value="1"/>
</dbReference>
<feature type="transmembrane region" description="Helical" evidence="6">
    <location>
        <begin position="28"/>
        <end position="48"/>
    </location>
</feature>
<evidence type="ECO:0000256" key="4">
    <source>
        <dbReference type="ARBA" id="ARBA00022989"/>
    </source>
</evidence>
<evidence type="ECO:0000313" key="7">
    <source>
        <dbReference type="EMBL" id="SUN59546.1"/>
    </source>
</evidence>
<dbReference type="AlphaFoldDB" id="A0A380K3B9"/>
<keyword evidence="4 6" id="KW-1133">Transmembrane helix</keyword>
<dbReference type="EMBL" id="UHFM01000006">
    <property type="protein sequence ID" value="SUN59546.1"/>
    <property type="molecule type" value="Genomic_DNA"/>
</dbReference>
<evidence type="ECO:0000256" key="6">
    <source>
        <dbReference type="SAM" id="Phobius"/>
    </source>
</evidence>
<evidence type="ECO:0000256" key="2">
    <source>
        <dbReference type="ARBA" id="ARBA00022475"/>
    </source>
</evidence>
<dbReference type="GO" id="GO:0044341">
    <property type="term" value="P:sodium-dependent phosphate transport"/>
    <property type="evidence" value="ECO:0007669"/>
    <property type="project" value="InterPro"/>
</dbReference>
<evidence type="ECO:0000256" key="3">
    <source>
        <dbReference type="ARBA" id="ARBA00022692"/>
    </source>
</evidence>
<name>A0A380K3B9_9STRE</name>
<dbReference type="InterPro" id="IPR003841">
    <property type="entry name" value="Na/Pi_transpt"/>
</dbReference>
<gene>
    <name evidence="7" type="ORF">NCTC13767_01445</name>
</gene>
<feature type="transmembrane region" description="Helical" evidence="6">
    <location>
        <begin position="98"/>
        <end position="121"/>
    </location>
</feature>
<dbReference type="PANTHER" id="PTHR10010:SF46">
    <property type="entry name" value="SODIUM-DEPENDENT PHOSPHATE TRANSPORT PROTEIN 2B"/>
    <property type="match status" value="1"/>
</dbReference>
<dbReference type="GO" id="GO:0005886">
    <property type="term" value="C:plasma membrane"/>
    <property type="evidence" value="ECO:0007669"/>
    <property type="project" value="UniProtKB-SubCell"/>
</dbReference>
<keyword evidence="2" id="KW-1003">Cell membrane</keyword>
<organism evidence="7 8">
    <name type="scientific">Streptococcus gallolyticus</name>
    <dbReference type="NCBI Taxonomy" id="315405"/>
    <lineage>
        <taxon>Bacteria</taxon>
        <taxon>Bacillati</taxon>
        <taxon>Bacillota</taxon>
        <taxon>Bacilli</taxon>
        <taxon>Lactobacillales</taxon>
        <taxon>Streptococcaceae</taxon>
        <taxon>Streptococcus</taxon>
    </lineage>
</organism>